<dbReference type="AlphaFoldDB" id="A0AAF0CWH1"/>
<dbReference type="InterPro" id="IPR006640">
    <property type="entry name" value="SprT-like_domain"/>
</dbReference>
<proteinExistence type="predicted"/>
<dbReference type="Pfam" id="PF10263">
    <property type="entry name" value="SprT-like"/>
    <property type="match status" value="1"/>
</dbReference>
<reference evidence="2" key="1">
    <citation type="submission" date="2022-10" db="EMBL/GenBank/DDBJ databases">
        <title>Vagococcus sp. isolated from poultry meat.</title>
        <authorList>
            <person name="Johansson P."/>
            <person name="Bjorkroth J."/>
        </authorList>
    </citation>
    <scope>NUCLEOTIDE SEQUENCE</scope>
    <source>
        <strain evidence="2">STAA11</strain>
    </source>
</reference>
<dbReference type="SMART" id="SM00731">
    <property type="entry name" value="SprT"/>
    <property type="match status" value="1"/>
</dbReference>
<evidence type="ECO:0000313" key="2">
    <source>
        <dbReference type="EMBL" id="WEG74305.1"/>
    </source>
</evidence>
<dbReference type="GO" id="GO:0006950">
    <property type="term" value="P:response to stress"/>
    <property type="evidence" value="ECO:0007669"/>
    <property type="project" value="UniProtKB-ARBA"/>
</dbReference>
<evidence type="ECO:0000313" key="3">
    <source>
        <dbReference type="Proteomes" id="UP001179647"/>
    </source>
</evidence>
<dbReference type="RefSeq" id="WP_275470104.1">
    <property type="nucleotide sequence ID" value="NZ_CP110232.1"/>
</dbReference>
<dbReference type="EMBL" id="CP110232">
    <property type="protein sequence ID" value="WEG74305.1"/>
    <property type="molecule type" value="Genomic_DNA"/>
</dbReference>
<name>A0AAF0CWH1_9ENTE</name>
<feature type="domain" description="SprT-like" evidence="1">
    <location>
        <begin position="4"/>
        <end position="146"/>
    </location>
</feature>
<dbReference type="KEGG" id="vie:OL234_03080"/>
<evidence type="ECO:0000259" key="1">
    <source>
        <dbReference type="SMART" id="SM00731"/>
    </source>
</evidence>
<dbReference type="NCBIfam" id="NF003339">
    <property type="entry name" value="PRK04351.1"/>
    <property type="match status" value="1"/>
</dbReference>
<protein>
    <submittedName>
        <fullName evidence="2">SprT family protein</fullName>
    </submittedName>
</protein>
<gene>
    <name evidence="2" type="ORF">OL234_03080</name>
</gene>
<dbReference type="Proteomes" id="UP001179647">
    <property type="component" value="Chromosome"/>
</dbReference>
<accession>A0AAF0CWH1</accession>
<organism evidence="2 3">
    <name type="scientific">Vagococcus intermedius</name>
    <dbReference type="NCBI Taxonomy" id="2991418"/>
    <lineage>
        <taxon>Bacteria</taxon>
        <taxon>Bacillati</taxon>
        <taxon>Bacillota</taxon>
        <taxon>Bacilli</taxon>
        <taxon>Lactobacillales</taxon>
        <taxon>Enterococcaceae</taxon>
        <taxon>Vagococcus</taxon>
    </lineage>
</organism>
<sequence>MTNKDLQRLVELLSVQHFGESFKHYAYFNPRLKTTGGRYHLNSHDLDFNKLIFECHGLEEFKKVILHELCHYHLHIKGAGYRHCDNDFKVLLKQTGGSRFAPTLPLKKEVRLKLYTCQQCGQLYKRQRYLNVKKFGCQCGGRLDLQN</sequence>
<keyword evidence="3" id="KW-1185">Reference proteome</keyword>